<evidence type="ECO:0000256" key="5">
    <source>
        <dbReference type="ARBA" id="ARBA00022771"/>
    </source>
</evidence>
<organism evidence="17 18">
    <name type="scientific">Terfezia boudieri ATCC MYA-4762</name>
    <dbReference type="NCBI Taxonomy" id="1051890"/>
    <lineage>
        <taxon>Eukaryota</taxon>
        <taxon>Fungi</taxon>
        <taxon>Dikarya</taxon>
        <taxon>Ascomycota</taxon>
        <taxon>Pezizomycotina</taxon>
        <taxon>Pezizomycetes</taxon>
        <taxon>Pezizales</taxon>
        <taxon>Pezizaceae</taxon>
        <taxon>Terfezia</taxon>
    </lineage>
</organism>
<dbReference type="PANTHER" id="PTHR47257:SF1">
    <property type="entry name" value="PH-RESPONSE TRANSCRIPTION FACTOR PACC_RIM101"/>
    <property type="match status" value="1"/>
</dbReference>
<dbReference type="GO" id="GO:0005634">
    <property type="term" value="C:nucleus"/>
    <property type="evidence" value="ECO:0007669"/>
    <property type="project" value="UniProtKB-SubCell"/>
</dbReference>
<dbReference type="FunFam" id="3.30.160.60:FF:000993">
    <property type="entry name" value="pH-response transcription factor pacC/RIM101"/>
    <property type="match status" value="1"/>
</dbReference>
<keyword evidence="5 14" id="KW-0863">Zinc-finger</keyword>
<feature type="compositionally biased region" description="Polar residues" evidence="15">
    <location>
        <begin position="509"/>
        <end position="519"/>
    </location>
</feature>
<evidence type="ECO:0000256" key="10">
    <source>
        <dbReference type="ARBA" id="ARBA00023163"/>
    </source>
</evidence>
<feature type="compositionally biased region" description="Polar residues" evidence="15">
    <location>
        <begin position="21"/>
        <end position="31"/>
    </location>
</feature>
<dbReference type="InterPro" id="IPR036236">
    <property type="entry name" value="Znf_C2H2_sf"/>
</dbReference>
<feature type="region of interest" description="Disordered" evidence="15">
    <location>
        <begin position="277"/>
        <end position="297"/>
    </location>
</feature>
<evidence type="ECO:0000256" key="12">
    <source>
        <dbReference type="ARBA" id="ARBA00038089"/>
    </source>
</evidence>
<feature type="domain" description="C2H2-type" evidence="16">
    <location>
        <begin position="183"/>
        <end position="213"/>
    </location>
</feature>
<feature type="compositionally biased region" description="Polar residues" evidence="15">
    <location>
        <begin position="96"/>
        <end position="125"/>
    </location>
</feature>
<feature type="domain" description="C2H2-type" evidence="16">
    <location>
        <begin position="219"/>
        <end position="248"/>
    </location>
</feature>
<reference evidence="17 18" key="1">
    <citation type="journal article" date="2018" name="Nat. Ecol. Evol.">
        <title>Pezizomycetes genomes reveal the molecular basis of ectomycorrhizal truffle lifestyle.</title>
        <authorList>
            <person name="Murat C."/>
            <person name="Payen T."/>
            <person name="Noel B."/>
            <person name="Kuo A."/>
            <person name="Morin E."/>
            <person name="Chen J."/>
            <person name="Kohler A."/>
            <person name="Krizsan K."/>
            <person name="Balestrini R."/>
            <person name="Da Silva C."/>
            <person name="Montanini B."/>
            <person name="Hainaut M."/>
            <person name="Levati E."/>
            <person name="Barry K.W."/>
            <person name="Belfiori B."/>
            <person name="Cichocki N."/>
            <person name="Clum A."/>
            <person name="Dockter R.B."/>
            <person name="Fauchery L."/>
            <person name="Guy J."/>
            <person name="Iotti M."/>
            <person name="Le Tacon F."/>
            <person name="Lindquist E.A."/>
            <person name="Lipzen A."/>
            <person name="Malagnac F."/>
            <person name="Mello A."/>
            <person name="Molinier V."/>
            <person name="Miyauchi S."/>
            <person name="Poulain J."/>
            <person name="Riccioni C."/>
            <person name="Rubini A."/>
            <person name="Sitrit Y."/>
            <person name="Splivallo R."/>
            <person name="Traeger S."/>
            <person name="Wang M."/>
            <person name="Zifcakova L."/>
            <person name="Wipf D."/>
            <person name="Zambonelli A."/>
            <person name="Paolocci F."/>
            <person name="Nowrousian M."/>
            <person name="Ottonello S."/>
            <person name="Baldrian P."/>
            <person name="Spatafora J.W."/>
            <person name="Henrissat B."/>
            <person name="Nagy L.G."/>
            <person name="Aury J.M."/>
            <person name="Wincker P."/>
            <person name="Grigoriev I.V."/>
            <person name="Bonfante P."/>
            <person name="Martin F.M."/>
        </authorList>
    </citation>
    <scope>NUCLEOTIDE SEQUENCE [LARGE SCALE GENOMIC DNA]</scope>
    <source>
        <strain evidence="17 18">ATCC MYA-4762</strain>
    </source>
</reference>
<comment type="similarity">
    <text evidence="12">Belongs to the pacC/RIM101 family.</text>
</comment>
<evidence type="ECO:0000313" key="18">
    <source>
        <dbReference type="Proteomes" id="UP000267821"/>
    </source>
</evidence>
<feature type="compositionally biased region" description="Basic and acidic residues" evidence="15">
    <location>
        <begin position="277"/>
        <end position="287"/>
    </location>
</feature>
<evidence type="ECO:0000313" key="17">
    <source>
        <dbReference type="EMBL" id="RPB24139.1"/>
    </source>
</evidence>
<keyword evidence="10" id="KW-0804">Transcription</keyword>
<evidence type="ECO:0000256" key="11">
    <source>
        <dbReference type="ARBA" id="ARBA00023242"/>
    </source>
</evidence>
<dbReference type="STRING" id="1051890.A0A3N4LRH6"/>
<dbReference type="Gene3D" id="3.30.160.60">
    <property type="entry name" value="Classic Zinc Finger"/>
    <property type="match status" value="2"/>
</dbReference>
<dbReference type="PANTHER" id="PTHR47257">
    <property type="entry name" value="PH-RESPONSE TRANSCRIPTION FACTOR PACC/RIM101"/>
    <property type="match status" value="1"/>
</dbReference>
<keyword evidence="18" id="KW-1185">Reference proteome</keyword>
<evidence type="ECO:0000256" key="3">
    <source>
        <dbReference type="ARBA" id="ARBA00022723"/>
    </source>
</evidence>
<dbReference type="PROSITE" id="PS50157">
    <property type="entry name" value="ZINC_FINGER_C2H2_2"/>
    <property type="match status" value="3"/>
</dbReference>
<keyword evidence="4" id="KW-0677">Repeat</keyword>
<evidence type="ECO:0000256" key="6">
    <source>
        <dbReference type="ARBA" id="ARBA00022833"/>
    </source>
</evidence>
<dbReference type="EMBL" id="ML121543">
    <property type="protein sequence ID" value="RPB24139.1"/>
    <property type="molecule type" value="Genomic_DNA"/>
</dbReference>
<evidence type="ECO:0000256" key="15">
    <source>
        <dbReference type="SAM" id="MobiDB-lite"/>
    </source>
</evidence>
<keyword evidence="8" id="KW-0238">DNA-binding</keyword>
<dbReference type="GO" id="GO:0003677">
    <property type="term" value="F:DNA binding"/>
    <property type="evidence" value="ECO:0007669"/>
    <property type="project" value="UniProtKB-KW"/>
</dbReference>
<dbReference type="InParanoid" id="A0A3N4LRH6"/>
<feature type="domain" description="C2H2-type" evidence="16">
    <location>
        <begin position="249"/>
        <end position="276"/>
    </location>
</feature>
<evidence type="ECO:0000256" key="7">
    <source>
        <dbReference type="ARBA" id="ARBA00023015"/>
    </source>
</evidence>
<sequence length="735" mass="79017">MPRWQVDRALAEKGIALRSSSLRAQRDSNAVNLARSPPSHSLFPPQNQSTGVQKIKIKRRPPQPPVPFTSRIPCKATLHQLPIIDFVQSILQGLASGTGSAPQTAPGQAIQAIQNQGPQDQSSKLATPQTTAPATAGAVAAAPQAQQPQQQQPQQPPQQQPSQPQQQQQPAPPPPAPKDDQNLTCQWSGCSEKFDSAEDLYNHLCDVHVGRKSTNNLCLTCAWGTCRTNTVKRDHITSHIRVHVPLKPHKCEFCGKAFKRPQDLKKHVKTHADDSVILRSPEPDGARRASASLRGDNGHAYATSGVDSLAATAATAYGYGNFHHPQQFPHGPYHPAGLTGYYPPPNTAPYAPVYYAPQPAHQGQDLNQQAPTGSKKRALEGADQFFDEVKRHKIQPVYDNAMAQRLSQLQQYMPVSQENLDYQAHGSTPVTSASQAHPFTLPSLRTKQEIVEANNFLTELSHNLYDSSAPTAAASVTATASVASYAQAGQFFLLGGVTLADNLHTATTQADQNETTITSGAPVVSMGATSGSTVLTPPNTNYNSSQSPVASNTQQQTPPNQSPSSTRATYPTLPAVSSGQDASANYTSSVSSAPPALGTAFDADQRRTFSVGVLQKAPRNVDEMDLVSDEVIVPKTISNSLIDPALDAGTSPTAATTKDENWFRDYQTVESLRTIIASMLRKAEEAEEMVDEEMADARQEMTEESEASLTNEDSKENVEGEGAVNYPVLRAVAAC</sequence>
<name>A0A3N4LRH6_9PEZI</name>
<dbReference type="PROSITE" id="PS00028">
    <property type="entry name" value="ZINC_FINGER_C2H2_1"/>
    <property type="match status" value="2"/>
</dbReference>
<dbReference type="AlphaFoldDB" id="A0A3N4LRH6"/>
<evidence type="ECO:0000256" key="2">
    <source>
        <dbReference type="ARBA" id="ARBA00022491"/>
    </source>
</evidence>
<dbReference type="InterPro" id="IPR013087">
    <property type="entry name" value="Znf_C2H2_type"/>
</dbReference>
<dbReference type="Proteomes" id="UP000267821">
    <property type="component" value="Unassembled WGS sequence"/>
</dbReference>
<keyword evidence="7" id="KW-0805">Transcription regulation</keyword>
<evidence type="ECO:0000256" key="14">
    <source>
        <dbReference type="PROSITE-ProRule" id="PRU00042"/>
    </source>
</evidence>
<feature type="region of interest" description="Disordered" evidence="15">
    <location>
        <begin position="21"/>
        <end position="68"/>
    </location>
</feature>
<dbReference type="SUPFAM" id="SSF57667">
    <property type="entry name" value="beta-beta-alpha zinc fingers"/>
    <property type="match status" value="2"/>
</dbReference>
<evidence type="ECO:0000256" key="4">
    <source>
        <dbReference type="ARBA" id="ARBA00022737"/>
    </source>
</evidence>
<feature type="compositionally biased region" description="Low complexity" evidence="15">
    <location>
        <begin position="126"/>
        <end position="153"/>
    </location>
</feature>
<evidence type="ECO:0000259" key="16">
    <source>
        <dbReference type="PROSITE" id="PS50157"/>
    </source>
</evidence>
<evidence type="ECO:0000256" key="13">
    <source>
        <dbReference type="ARBA" id="ARBA00039490"/>
    </source>
</evidence>
<keyword evidence="3" id="KW-0479">Metal-binding</keyword>
<dbReference type="Pfam" id="PF00096">
    <property type="entry name" value="zf-C2H2"/>
    <property type="match status" value="1"/>
</dbReference>
<keyword evidence="9" id="KW-0010">Activator</keyword>
<evidence type="ECO:0000256" key="8">
    <source>
        <dbReference type="ARBA" id="ARBA00023125"/>
    </source>
</evidence>
<evidence type="ECO:0000256" key="1">
    <source>
        <dbReference type="ARBA" id="ARBA00004123"/>
    </source>
</evidence>
<proteinExistence type="inferred from homology"/>
<accession>A0A3N4LRH6</accession>
<dbReference type="OrthoDB" id="6155966at2759"/>
<feature type="region of interest" description="Disordered" evidence="15">
    <location>
        <begin position="354"/>
        <end position="375"/>
    </location>
</feature>
<dbReference type="InterPro" id="IPR050806">
    <property type="entry name" value="pacC/RIM101"/>
</dbReference>
<dbReference type="GO" id="GO:0008270">
    <property type="term" value="F:zinc ion binding"/>
    <property type="evidence" value="ECO:0007669"/>
    <property type="project" value="UniProtKB-KW"/>
</dbReference>
<keyword evidence="11" id="KW-0539">Nucleus</keyword>
<feature type="compositionally biased region" description="Low complexity" evidence="15">
    <location>
        <begin position="160"/>
        <end position="169"/>
    </location>
</feature>
<evidence type="ECO:0000256" key="9">
    <source>
        <dbReference type="ARBA" id="ARBA00023159"/>
    </source>
</evidence>
<dbReference type="SMART" id="SM00355">
    <property type="entry name" value="ZnF_C2H2"/>
    <property type="match status" value="3"/>
</dbReference>
<gene>
    <name evidence="17" type="ORF">L211DRAFT_849269</name>
</gene>
<feature type="compositionally biased region" description="Polar residues" evidence="15">
    <location>
        <begin position="575"/>
        <end position="592"/>
    </location>
</feature>
<feature type="compositionally biased region" description="Polar residues" evidence="15">
    <location>
        <begin position="527"/>
        <end position="550"/>
    </location>
</feature>
<keyword evidence="6" id="KW-0862">Zinc</keyword>
<feature type="compositionally biased region" description="Low complexity" evidence="15">
    <location>
        <begin position="551"/>
        <end position="566"/>
    </location>
</feature>
<feature type="region of interest" description="Disordered" evidence="15">
    <location>
        <begin position="695"/>
        <end position="722"/>
    </location>
</feature>
<comment type="subcellular location">
    <subcellularLocation>
        <location evidence="1">Nucleus</location>
    </subcellularLocation>
</comment>
<keyword evidence="2" id="KW-0678">Repressor</keyword>
<dbReference type="GO" id="GO:0045944">
    <property type="term" value="P:positive regulation of transcription by RNA polymerase II"/>
    <property type="evidence" value="ECO:0007669"/>
    <property type="project" value="TreeGrafter"/>
</dbReference>
<feature type="region of interest" description="Disordered" evidence="15">
    <location>
        <begin position="509"/>
        <end position="592"/>
    </location>
</feature>
<feature type="region of interest" description="Disordered" evidence="15">
    <location>
        <begin position="96"/>
        <end position="184"/>
    </location>
</feature>
<protein>
    <recommendedName>
        <fullName evidence="13">pH-response transcription factor pacC/RIM101</fullName>
    </recommendedName>
</protein>